<dbReference type="Proteomes" id="UP001287356">
    <property type="component" value="Unassembled WGS sequence"/>
</dbReference>
<dbReference type="AlphaFoldDB" id="A0AAE0N5I9"/>
<feature type="non-terminal residue" evidence="3">
    <location>
        <position position="700"/>
    </location>
</feature>
<reference evidence="3" key="1">
    <citation type="journal article" date="2023" name="Mol. Phylogenet. Evol.">
        <title>Genome-scale phylogeny and comparative genomics of the fungal order Sordariales.</title>
        <authorList>
            <person name="Hensen N."/>
            <person name="Bonometti L."/>
            <person name="Westerberg I."/>
            <person name="Brannstrom I.O."/>
            <person name="Guillou S."/>
            <person name="Cros-Aarteil S."/>
            <person name="Calhoun S."/>
            <person name="Haridas S."/>
            <person name="Kuo A."/>
            <person name="Mondo S."/>
            <person name="Pangilinan J."/>
            <person name="Riley R."/>
            <person name="LaButti K."/>
            <person name="Andreopoulos B."/>
            <person name="Lipzen A."/>
            <person name="Chen C."/>
            <person name="Yan M."/>
            <person name="Daum C."/>
            <person name="Ng V."/>
            <person name="Clum A."/>
            <person name="Steindorff A."/>
            <person name="Ohm R.A."/>
            <person name="Martin F."/>
            <person name="Silar P."/>
            <person name="Natvig D.O."/>
            <person name="Lalanne C."/>
            <person name="Gautier V."/>
            <person name="Ament-Velasquez S.L."/>
            <person name="Kruys A."/>
            <person name="Hutchinson M.I."/>
            <person name="Powell A.J."/>
            <person name="Barry K."/>
            <person name="Miller A.N."/>
            <person name="Grigoriev I.V."/>
            <person name="Debuchy R."/>
            <person name="Gladieux P."/>
            <person name="Hiltunen Thoren M."/>
            <person name="Johannesson H."/>
        </authorList>
    </citation>
    <scope>NUCLEOTIDE SEQUENCE</scope>
    <source>
        <strain evidence="3">CBS 958.72</strain>
    </source>
</reference>
<gene>
    <name evidence="3" type="ORF">B0T24DRAFT_531291</name>
</gene>
<evidence type="ECO:0000313" key="4">
    <source>
        <dbReference type="Proteomes" id="UP001287356"/>
    </source>
</evidence>
<evidence type="ECO:0000259" key="2">
    <source>
        <dbReference type="Pfam" id="PF13191"/>
    </source>
</evidence>
<keyword evidence="4" id="KW-1185">Reference proteome</keyword>
<protein>
    <recommendedName>
        <fullName evidence="5">CHAT domain-containing protein</fullName>
    </recommendedName>
</protein>
<dbReference type="InterPro" id="IPR027417">
    <property type="entry name" value="P-loop_NTPase"/>
</dbReference>
<dbReference type="InterPro" id="IPR024983">
    <property type="entry name" value="CHAT_dom"/>
</dbReference>
<feature type="domain" description="Orc1-like AAA ATPase" evidence="2">
    <location>
        <begin position="453"/>
        <end position="580"/>
    </location>
</feature>
<dbReference type="Pfam" id="PF13191">
    <property type="entry name" value="AAA_16"/>
    <property type="match status" value="1"/>
</dbReference>
<accession>A0AAE0N5I9</accession>
<dbReference type="Gene3D" id="3.40.50.300">
    <property type="entry name" value="P-loop containing nucleotide triphosphate hydrolases"/>
    <property type="match status" value="1"/>
</dbReference>
<sequence>MNHHEGSTTAPLRVAIHAEPALTASPNLGQPIWAVSIDIDAERLPESFTLRDPLTPVEKSECAWYLQGYAQQSPFSVTRAEKAAALVASYPRSIISQLELRKTVETRVTGGGKKSVLIEVSEGTVSADSTVHQLWWELLEDGKNWDPEGVSEIDIRLRRLLEHGDPQVAKEPGVPIRVHTWPSAADFQTVNVLMVVARDLSEGSASYRDISPFVSSGILSRIRSHLKEINSPVQLRLEIVRPGTFTALEEHLESTRDRLGTGYYAIVHFDMHGAVKMRKGTKTKAAYLYFDHPQENRKVAVDADRVGRLLQTHQVEIAVLNACESARANAGDDANIAKVFYRHGVYNVLAMSFKVSSHAAEIFLGSFYHSLLVLGQPFWQAAATARVASRESPTRHARFGLDVSVTDWFIPVTYSSGVDIQVVQHENDKPTEQDASCYPKISPAHIDGDGPSQVFGREFDLLRLEKAIAHHGRVYLHGPAGVGKTALLQFGCTLWRETFFTSAVVYLDFDSAELQTAGAVLKHILRQLLAHGGDPKLGARFWTLESQELESWDIESLEQAVVEILADQTVLLVLDNLHAAFSILPPPLCPGALPEKNAQDIGDILQRLFEPSNVPSANHRIVLAGSRDDLSFLKPNFSTWNDVRPIQLRPLDLAAGMELVQHVIRRSGLLTAAPNHADLDTMELLVSLLDGMPAAIHEVL</sequence>
<dbReference type="SUPFAM" id="SSF52540">
    <property type="entry name" value="P-loop containing nucleoside triphosphate hydrolases"/>
    <property type="match status" value="1"/>
</dbReference>
<evidence type="ECO:0008006" key="5">
    <source>
        <dbReference type="Google" id="ProtNLM"/>
    </source>
</evidence>
<evidence type="ECO:0000259" key="1">
    <source>
        <dbReference type="Pfam" id="PF12770"/>
    </source>
</evidence>
<proteinExistence type="predicted"/>
<organism evidence="3 4">
    <name type="scientific">Lasiosphaeria ovina</name>
    <dbReference type="NCBI Taxonomy" id="92902"/>
    <lineage>
        <taxon>Eukaryota</taxon>
        <taxon>Fungi</taxon>
        <taxon>Dikarya</taxon>
        <taxon>Ascomycota</taxon>
        <taxon>Pezizomycotina</taxon>
        <taxon>Sordariomycetes</taxon>
        <taxon>Sordariomycetidae</taxon>
        <taxon>Sordariales</taxon>
        <taxon>Lasiosphaeriaceae</taxon>
        <taxon>Lasiosphaeria</taxon>
    </lineage>
</organism>
<dbReference type="InterPro" id="IPR041664">
    <property type="entry name" value="AAA_16"/>
</dbReference>
<reference evidence="3" key="2">
    <citation type="submission" date="2023-06" db="EMBL/GenBank/DDBJ databases">
        <authorList>
            <consortium name="Lawrence Berkeley National Laboratory"/>
            <person name="Haridas S."/>
            <person name="Hensen N."/>
            <person name="Bonometti L."/>
            <person name="Westerberg I."/>
            <person name="Brannstrom I.O."/>
            <person name="Guillou S."/>
            <person name="Cros-Aarteil S."/>
            <person name="Calhoun S."/>
            <person name="Kuo A."/>
            <person name="Mondo S."/>
            <person name="Pangilinan J."/>
            <person name="Riley R."/>
            <person name="Labutti K."/>
            <person name="Andreopoulos B."/>
            <person name="Lipzen A."/>
            <person name="Chen C."/>
            <person name="Yanf M."/>
            <person name="Daum C."/>
            <person name="Ng V."/>
            <person name="Clum A."/>
            <person name="Steindorff A."/>
            <person name="Ohm R."/>
            <person name="Martin F."/>
            <person name="Silar P."/>
            <person name="Natvig D."/>
            <person name="Lalanne C."/>
            <person name="Gautier V."/>
            <person name="Ament-Velasquez S.L."/>
            <person name="Kruys A."/>
            <person name="Hutchinson M.I."/>
            <person name="Powell A.J."/>
            <person name="Barry K."/>
            <person name="Miller A.N."/>
            <person name="Grigoriev I.V."/>
            <person name="Debuchy R."/>
            <person name="Gladieux P."/>
            <person name="Thoren M.H."/>
            <person name="Johannesson H."/>
        </authorList>
    </citation>
    <scope>NUCLEOTIDE SEQUENCE</scope>
    <source>
        <strain evidence="3">CBS 958.72</strain>
    </source>
</reference>
<comment type="caution">
    <text evidence="3">The sequence shown here is derived from an EMBL/GenBank/DDBJ whole genome shotgun (WGS) entry which is preliminary data.</text>
</comment>
<feature type="domain" description="CHAT" evidence="1">
    <location>
        <begin position="134"/>
        <end position="396"/>
    </location>
</feature>
<name>A0AAE0N5I9_9PEZI</name>
<dbReference type="EMBL" id="JAULSN010000005">
    <property type="protein sequence ID" value="KAK3370978.1"/>
    <property type="molecule type" value="Genomic_DNA"/>
</dbReference>
<evidence type="ECO:0000313" key="3">
    <source>
        <dbReference type="EMBL" id="KAK3370978.1"/>
    </source>
</evidence>
<dbReference type="Pfam" id="PF12770">
    <property type="entry name" value="CHAT"/>
    <property type="match status" value="1"/>
</dbReference>